<keyword evidence="5 7" id="KW-1133">Transmembrane helix</keyword>
<name>A0ABZ0L4G8_9BACL</name>
<keyword evidence="3" id="KW-0997">Cell inner membrane</keyword>
<evidence type="ECO:0000313" key="9">
    <source>
        <dbReference type="EMBL" id="WOV87383.1"/>
    </source>
</evidence>
<proteinExistence type="predicted"/>
<dbReference type="InterPro" id="IPR010656">
    <property type="entry name" value="DctM"/>
</dbReference>
<dbReference type="Pfam" id="PF06808">
    <property type="entry name" value="DctM"/>
    <property type="match status" value="1"/>
</dbReference>
<dbReference type="PANTHER" id="PTHR33362">
    <property type="entry name" value="SIALIC ACID TRAP TRANSPORTER PERMEASE PROTEIN SIAT-RELATED"/>
    <property type="match status" value="1"/>
</dbReference>
<evidence type="ECO:0000256" key="3">
    <source>
        <dbReference type="ARBA" id="ARBA00022519"/>
    </source>
</evidence>
<organism evidence="9 10">
    <name type="scientific">Sporosarcina oncorhynchi</name>
    <dbReference type="NCBI Taxonomy" id="3056444"/>
    <lineage>
        <taxon>Bacteria</taxon>
        <taxon>Bacillati</taxon>
        <taxon>Bacillota</taxon>
        <taxon>Bacilli</taxon>
        <taxon>Bacillales</taxon>
        <taxon>Caryophanaceae</taxon>
        <taxon>Sporosarcina</taxon>
    </lineage>
</organism>
<dbReference type="Proteomes" id="UP001303902">
    <property type="component" value="Chromosome"/>
</dbReference>
<feature type="transmembrane region" description="Helical" evidence="7">
    <location>
        <begin position="371"/>
        <end position="394"/>
    </location>
</feature>
<dbReference type="PANTHER" id="PTHR33362:SF2">
    <property type="entry name" value="TRAP TRANSPORTER LARGE PERMEASE PROTEIN"/>
    <property type="match status" value="1"/>
</dbReference>
<feature type="transmembrane region" description="Helical" evidence="7">
    <location>
        <begin position="52"/>
        <end position="75"/>
    </location>
</feature>
<dbReference type="EMBL" id="CP129118">
    <property type="protein sequence ID" value="WOV87383.1"/>
    <property type="molecule type" value="Genomic_DNA"/>
</dbReference>
<evidence type="ECO:0000313" key="10">
    <source>
        <dbReference type="Proteomes" id="UP001303902"/>
    </source>
</evidence>
<feature type="transmembrane region" description="Helical" evidence="7">
    <location>
        <begin position="156"/>
        <end position="175"/>
    </location>
</feature>
<feature type="transmembrane region" description="Helical" evidence="7">
    <location>
        <begin position="426"/>
        <end position="448"/>
    </location>
</feature>
<dbReference type="InterPro" id="IPR004681">
    <property type="entry name" value="TRAP_DctM"/>
</dbReference>
<keyword evidence="6 7" id="KW-0472">Membrane</keyword>
<evidence type="ECO:0000256" key="7">
    <source>
        <dbReference type="SAM" id="Phobius"/>
    </source>
</evidence>
<feature type="transmembrane region" description="Helical" evidence="7">
    <location>
        <begin position="341"/>
        <end position="359"/>
    </location>
</feature>
<sequence length="449" mass="47269">MGIATIALIVYVLLIIAWVVIVKRNIGEAMIVGFIVTALFGGKEVFTLIKDGFIFGATHEVLFAAMSFVFMAFLIEQTGLIEKLINILNSVFGKLPGGAAYVDTIASAIFGTISGSGSGNTATVGAITIPWMNKSGWTKEQSATIAAGNAGMGISFPPNGSMFILLGAASISAVVTEGQLYVALFIAGFYTLIYRLIVIFWFVKRSKIKKVERAGQDSFIGSLKKGWTSLIIFLGILIPVMVTIGPVSEFIEGTIISKEALKSISIIVWVPMIITLITIIVGWKSIPKQPKAFMSFLEKSIPSFGLIGVILLFSFSASDVLKRIGLADELGTMMGSLDLSPGLMALIVGLLIVIVATPLTATATVTAIGTVAFTALVSSGIDPVVAAVVVLVFASTEGASPPGGAPIFIASGISGADPVKTFVPLIVYYVIPIAFIAWLLAVGWLPLFT</sequence>
<evidence type="ECO:0000256" key="2">
    <source>
        <dbReference type="ARBA" id="ARBA00022475"/>
    </source>
</evidence>
<gene>
    <name evidence="9" type="ORF">QWT69_16270</name>
</gene>
<keyword evidence="10" id="KW-1185">Reference proteome</keyword>
<keyword evidence="4 7" id="KW-0812">Transmembrane</keyword>
<evidence type="ECO:0000256" key="4">
    <source>
        <dbReference type="ARBA" id="ARBA00022692"/>
    </source>
</evidence>
<feature type="transmembrane region" description="Helical" evidence="7">
    <location>
        <begin position="304"/>
        <end position="321"/>
    </location>
</feature>
<feature type="domain" description="TRAP C4-dicarboxylate transport system permease DctM subunit" evidence="8">
    <location>
        <begin position="13"/>
        <end position="441"/>
    </location>
</feature>
<feature type="transmembrane region" description="Helical" evidence="7">
    <location>
        <begin position="6"/>
        <end position="22"/>
    </location>
</feature>
<evidence type="ECO:0000256" key="6">
    <source>
        <dbReference type="ARBA" id="ARBA00023136"/>
    </source>
</evidence>
<accession>A0ABZ0L4G8</accession>
<feature type="transmembrane region" description="Helical" evidence="7">
    <location>
        <begin position="29"/>
        <end position="46"/>
    </location>
</feature>
<dbReference type="RefSeq" id="WP_317967449.1">
    <property type="nucleotide sequence ID" value="NZ_CP129118.1"/>
</dbReference>
<evidence type="ECO:0000259" key="8">
    <source>
        <dbReference type="Pfam" id="PF06808"/>
    </source>
</evidence>
<feature type="transmembrane region" description="Helical" evidence="7">
    <location>
        <begin position="226"/>
        <end position="244"/>
    </location>
</feature>
<evidence type="ECO:0000256" key="5">
    <source>
        <dbReference type="ARBA" id="ARBA00022989"/>
    </source>
</evidence>
<keyword evidence="2" id="KW-1003">Cell membrane</keyword>
<protein>
    <submittedName>
        <fullName evidence="9">TRAP transporter large permease subunit</fullName>
    </submittedName>
</protein>
<feature type="transmembrane region" description="Helical" evidence="7">
    <location>
        <begin position="181"/>
        <end position="203"/>
    </location>
</feature>
<evidence type="ECO:0000256" key="1">
    <source>
        <dbReference type="ARBA" id="ARBA00004429"/>
    </source>
</evidence>
<comment type="subcellular location">
    <subcellularLocation>
        <location evidence="1">Cell inner membrane</location>
        <topology evidence="1">Multi-pass membrane protein</topology>
    </subcellularLocation>
</comment>
<feature type="transmembrane region" description="Helical" evidence="7">
    <location>
        <begin position="264"/>
        <end position="283"/>
    </location>
</feature>
<reference evidence="9 10" key="1">
    <citation type="submission" date="2023-06" db="EMBL/GenBank/DDBJ databases">
        <title>Sporosarcina sp. nov., isolated from Korean tranditional fermented seafood 'Jeotgal'.</title>
        <authorList>
            <person name="Yang A.I."/>
            <person name="Shin N.-R."/>
        </authorList>
    </citation>
    <scope>NUCLEOTIDE SEQUENCE [LARGE SCALE GENOMIC DNA]</scope>
    <source>
        <strain evidence="9 10">T2O-4</strain>
    </source>
</reference>